<dbReference type="PANTHER" id="PTHR11188:SF17">
    <property type="entry name" value="FI21816P1"/>
    <property type="match status" value="1"/>
</dbReference>
<gene>
    <name evidence="3" type="ORF">DM01DRAFT_1372238</name>
</gene>
<feature type="region of interest" description="Disordered" evidence="1">
    <location>
        <begin position="270"/>
        <end position="340"/>
    </location>
</feature>
<accession>A0A1X2GNW0</accession>
<dbReference type="InterPro" id="IPR011021">
    <property type="entry name" value="Arrestin-like_N"/>
</dbReference>
<dbReference type="Pfam" id="PF02752">
    <property type="entry name" value="Arrestin_C"/>
    <property type="match status" value="1"/>
</dbReference>
<feature type="compositionally biased region" description="Low complexity" evidence="1">
    <location>
        <begin position="288"/>
        <end position="297"/>
    </location>
</feature>
<dbReference type="EMBL" id="MCGT01000007">
    <property type="protein sequence ID" value="ORX58163.1"/>
    <property type="molecule type" value="Genomic_DNA"/>
</dbReference>
<dbReference type="SMART" id="SM01017">
    <property type="entry name" value="Arrestin_C"/>
    <property type="match status" value="1"/>
</dbReference>
<dbReference type="GO" id="GO:0031625">
    <property type="term" value="F:ubiquitin protein ligase binding"/>
    <property type="evidence" value="ECO:0007669"/>
    <property type="project" value="TreeGrafter"/>
</dbReference>
<dbReference type="GO" id="GO:0005886">
    <property type="term" value="C:plasma membrane"/>
    <property type="evidence" value="ECO:0007669"/>
    <property type="project" value="TreeGrafter"/>
</dbReference>
<keyword evidence="4" id="KW-1185">Reference proteome</keyword>
<evidence type="ECO:0000313" key="3">
    <source>
        <dbReference type="EMBL" id="ORX58163.1"/>
    </source>
</evidence>
<sequence>MSLKAGHHAFPFEILLSNTLSESVECGLGHVRYKLACQIHTQSSWHALLPRMSQIKAKQTVILVRLPSQDSPRCISQTHHIQDQHQLNLVIETAHVTPGAILPLSLHFSHPTAIASLQDVTVKLTERQKFRAPAKQTTRILHHEITLPQQQQSWSDQEARFIYQIPDTSSLQVHPTTSNRMIRVRHWIQVSLTLLLTNGDTKEIWMDAPIQVLQAPMDDYHTLPVYQSQDTSQPMPDPTALKKKKSRRCLITPPLCTPWICRSASSTSTLAHHQPTAPPSPPAPPSSPSSAFSPSSSRPVNKKKSPSMLPWIGRFTSPPLSNAPPSYEHPPAFSSPISCR</sequence>
<evidence type="ECO:0000313" key="4">
    <source>
        <dbReference type="Proteomes" id="UP000242146"/>
    </source>
</evidence>
<protein>
    <recommendedName>
        <fullName evidence="2">Arrestin C-terminal-like domain-containing protein</fullName>
    </recommendedName>
</protein>
<feature type="compositionally biased region" description="Pro residues" evidence="1">
    <location>
        <begin position="276"/>
        <end position="287"/>
    </location>
</feature>
<dbReference type="GO" id="GO:0005829">
    <property type="term" value="C:cytosol"/>
    <property type="evidence" value="ECO:0007669"/>
    <property type="project" value="TreeGrafter"/>
</dbReference>
<feature type="domain" description="Arrestin C-terminal-like" evidence="2">
    <location>
        <begin position="81"/>
        <end position="217"/>
    </location>
</feature>
<dbReference type="Pfam" id="PF00339">
    <property type="entry name" value="Arrestin_N"/>
    <property type="match status" value="1"/>
</dbReference>
<dbReference type="InterPro" id="IPR014752">
    <property type="entry name" value="Arrestin-like_C"/>
</dbReference>
<reference evidence="3 4" key="1">
    <citation type="submission" date="2016-07" db="EMBL/GenBank/DDBJ databases">
        <title>Pervasive Adenine N6-methylation of Active Genes in Fungi.</title>
        <authorList>
            <consortium name="DOE Joint Genome Institute"/>
            <person name="Mondo S.J."/>
            <person name="Dannebaum R.O."/>
            <person name="Kuo R.C."/>
            <person name="Labutti K."/>
            <person name="Haridas S."/>
            <person name="Kuo A."/>
            <person name="Salamov A."/>
            <person name="Ahrendt S.R."/>
            <person name="Lipzen A."/>
            <person name="Sullivan W."/>
            <person name="Andreopoulos W.B."/>
            <person name="Clum A."/>
            <person name="Lindquist E."/>
            <person name="Daum C."/>
            <person name="Ramamoorthy G.K."/>
            <person name="Gryganskyi A."/>
            <person name="Culley D."/>
            <person name="Magnuson J.K."/>
            <person name="James T.Y."/>
            <person name="O'Malley M.A."/>
            <person name="Stajich J.E."/>
            <person name="Spatafora J.W."/>
            <person name="Visel A."/>
            <person name="Grigoriev I.V."/>
        </authorList>
    </citation>
    <scope>NUCLEOTIDE SEQUENCE [LARGE SCALE GENOMIC DNA]</scope>
    <source>
        <strain evidence="3 4">NRRL 3301</strain>
    </source>
</reference>
<dbReference type="AlphaFoldDB" id="A0A1X2GNW0"/>
<evidence type="ECO:0000256" key="1">
    <source>
        <dbReference type="SAM" id="MobiDB-lite"/>
    </source>
</evidence>
<dbReference type="PANTHER" id="PTHR11188">
    <property type="entry name" value="ARRESTIN DOMAIN CONTAINING PROTEIN"/>
    <property type="match status" value="1"/>
</dbReference>
<name>A0A1X2GNW0_9FUNG</name>
<comment type="caution">
    <text evidence="3">The sequence shown here is derived from an EMBL/GenBank/DDBJ whole genome shotgun (WGS) entry which is preliminary data.</text>
</comment>
<dbReference type="STRING" id="101127.A0A1X2GNW0"/>
<evidence type="ECO:0000259" key="2">
    <source>
        <dbReference type="SMART" id="SM01017"/>
    </source>
</evidence>
<proteinExistence type="predicted"/>
<dbReference type="Proteomes" id="UP000242146">
    <property type="component" value="Unassembled WGS sequence"/>
</dbReference>
<dbReference type="Gene3D" id="2.60.40.640">
    <property type="match status" value="1"/>
</dbReference>
<dbReference type="OrthoDB" id="2238745at2759"/>
<dbReference type="InterPro" id="IPR011022">
    <property type="entry name" value="Arrestin_C-like"/>
</dbReference>
<organism evidence="3 4">
    <name type="scientific">Hesseltinella vesiculosa</name>
    <dbReference type="NCBI Taxonomy" id="101127"/>
    <lineage>
        <taxon>Eukaryota</taxon>
        <taxon>Fungi</taxon>
        <taxon>Fungi incertae sedis</taxon>
        <taxon>Mucoromycota</taxon>
        <taxon>Mucoromycotina</taxon>
        <taxon>Mucoromycetes</taxon>
        <taxon>Mucorales</taxon>
        <taxon>Cunninghamellaceae</taxon>
        <taxon>Hesseltinella</taxon>
    </lineage>
</organism>
<feature type="compositionally biased region" description="Polar residues" evidence="1">
    <location>
        <begin position="225"/>
        <end position="234"/>
    </location>
</feature>
<feature type="region of interest" description="Disordered" evidence="1">
    <location>
        <begin position="225"/>
        <end position="246"/>
    </location>
</feature>
<dbReference type="GO" id="GO:0030674">
    <property type="term" value="F:protein-macromolecule adaptor activity"/>
    <property type="evidence" value="ECO:0007669"/>
    <property type="project" value="TreeGrafter"/>
</dbReference>
<dbReference type="InterPro" id="IPR050357">
    <property type="entry name" value="Arrestin_domain-protein"/>
</dbReference>
<dbReference type="GO" id="GO:0070086">
    <property type="term" value="P:ubiquitin-dependent endocytosis"/>
    <property type="evidence" value="ECO:0007669"/>
    <property type="project" value="TreeGrafter"/>
</dbReference>